<proteinExistence type="predicted"/>
<keyword evidence="2" id="KW-1185">Reference proteome</keyword>
<sequence length="411" mass="45512">MAAEARQKAWFVSDKKGRSDLILSISPSELKQIRGSETSRDVCLTLESIRASKGPARKATLLKQLTLQRLEEGGDVREHMVRFFNAVDKVAAIDVDINADLLAIMLLYCLLGSYENFRCAIESRDKLPTADELKVKILEETDARKQANVLECGGAMAASRRGFKASRLNSDESNLKGSVQETFKFRCFRCHKAEHKAVDCKNGTVSGNAHHQSKAKLVEDDAVDSYAAFNIKPSIAEEADHVVTTLQKGPMQASAALAAEARQKAWFVSDKKGRSDLILSISPSELKQIRGSETSRDVCLTLESIRASKGPARKATLLKQLTLQRLEEGGDVREHMVRFFNAVDKVAAIDVDINADLLAIMLLYCLLGSYENFRCAIESRDKLPTADELKQRELIVPTDASKLLRILSSNR</sequence>
<comment type="caution">
    <text evidence="1">The sequence shown here is derived from an EMBL/GenBank/DDBJ whole genome shotgun (WGS) entry which is preliminary data.</text>
</comment>
<evidence type="ECO:0000313" key="2">
    <source>
        <dbReference type="Proteomes" id="UP000792457"/>
    </source>
</evidence>
<evidence type="ECO:0000313" key="1">
    <source>
        <dbReference type="EMBL" id="KAG8232797.1"/>
    </source>
</evidence>
<accession>A0A8K0KE60</accession>
<gene>
    <name evidence="1" type="ORF">J437_LFUL007951</name>
</gene>
<dbReference type="PANTHER" id="PTHR47481:SF14">
    <property type="entry name" value="RETROTRANSPOSON COPIA-LIKE N-TERMINAL DOMAIN-CONTAINING PROTEIN"/>
    <property type="match status" value="1"/>
</dbReference>
<reference evidence="1" key="1">
    <citation type="submission" date="2013-04" db="EMBL/GenBank/DDBJ databases">
        <authorList>
            <person name="Qu J."/>
            <person name="Murali S.C."/>
            <person name="Bandaranaike D."/>
            <person name="Bellair M."/>
            <person name="Blankenburg K."/>
            <person name="Chao H."/>
            <person name="Dinh H."/>
            <person name="Doddapaneni H."/>
            <person name="Downs B."/>
            <person name="Dugan-Rocha S."/>
            <person name="Elkadiri S."/>
            <person name="Gnanaolivu R.D."/>
            <person name="Hernandez B."/>
            <person name="Javaid M."/>
            <person name="Jayaseelan J.C."/>
            <person name="Lee S."/>
            <person name="Li M."/>
            <person name="Ming W."/>
            <person name="Munidasa M."/>
            <person name="Muniz J."/>
            <person name="Nguyen L."/>
            <person name="Ongeri F."/>
            <person name="Osuji N."/>
            <person name="Pu L.-L."/>
            <person name="Puazo M."/>
            <person name="Qu C."/>
            <person name="Quiroz J."/>
            <person name="Raj R."/>
            <person name="Weissenberger G."/>
            <person name="Xin Y."/>
            <person name="Zou X."/>
            <person name="Han Y."/>
            <person name="Richards S."/>
            <person name="Worley K."/>
            <person name="Muzny D."/>
            <person name="Gibbs R."/>
        </authorList>
    </citation>
    <scope>NUCLEOTIDE SEQUENCE</scope>
    <source>
        <strain evidence="1">Sampled in the wild</strain>
    </source>
</reference>
<evidence type="ECO:0008006" key="3">
    <source>
        <dbReference type="Google" id="ProtNLM"/>
    </source>
</evidence>
<dbReference type="OrthoDB" id="2783063at2759"/>
<name>A0A8K0KE60_LADFU</name>
<dbReference type="AlphaFoldDB" id="A0A8K0KE60"/>
<dbReference type="PANTHER" id="PTHR47481">
    <property type="match status" value="1"/>
</dbReference>
<dbReference type="Proteomes" id="UP000792457">
    <property type="component" value="Unassembled WGS sequence"/>
</dbReference>
<protein>
    <recommendedName>
        <fullName evidence="3">Retrovirus-related Pol polyprotein from transposon TNT 1-94</fullName>
    </recommendedName>
</protein>
<dbReference type="EMBL" id="KZ308654">
    <property type="protein sequence ID" value="KAG8232797.1"/>
    <property type="molecule type" value="Genomic_DNA"/>
</dbReference>
<dbReference type="Pfam" id="PF14223">
    <property type="entry name" value="Retrotran_gag_2"/>
    <property type="match status" value="2"/>
</dbReference>
<organism evidence="1 2">
    <name type="scientific">Ladona fulva</name>
    <name type="common">Scarce chaser dragonfly</name>
    <name type="synonym">Libellula fulva</name>
    <dbReference type="NCBI Taxonomy" id="123851"/>
    <lineage>
        <taxon>Eukaryota</taxon>
        <taxon>Metazoa</taxon>
        <taxon>Ecdysozoa</taxon>
        <taxon>Arthropoda</taxon>
        <taxon>Hexapoda</taxon>
        <taxon>Insecta</taxon>
        <taxon>Pterygota</taxon>
        <taxon>Palaeoptera</taxon>
        <taxon>Odonata</taxon>
        <taxon>Epiprocta</taxon>
        <taxon>Anisoptera</taxon>
        <taxon>Libelluloidea</taxon>
        <taxon>Libellulidae</taxon>
        <taxon>Ladona</taxon>
    </lineage>
</organism>
<reference evidence="1" key="2">
    <citation type="submission" date="2017-10" db="EMBL/GenBank/DDBJ databases">
        <title>Ladona fulva Genome sequencing and assembly.</title>
        <authorList>
            <person name="Murali S."/>
            <person name="Richards S."/>
            <person name="Bandaranaike D."/>
            <person name="Bellair M."/>
            <person name="Blankenburg K."/>
            <person name="Chao H."/>
            <person name="Dinh H."/>
            <person name="Doddapaneni H."/>
            <person name="Dugan-Rocha S."/>
            <person name="Elkadiri S."/>
            <person name="Gnanaolivu R."/>
            <person name="Hernandez B."/>
            <person name="Skinner E."/>
            <person name="Javaid M."/>
            <person name="Lee S."/>
            <person name="Li M."/>
            <person name="Ming W."/>
            <person name="Munidasa M."/>
            <person name="Muniz J."/>
            <person name="Nguyen L."/>
            <person name="Hughes D."/>
            <person name="Osuji N."/>
            <person name="Pu L.-L."/>
            <person name="Puazo M."/>
            <person name="Qu C."/>
            <person name="Quiroz J."/>
            <person name="Raj R."/>
            <person name="Weissenberger G."/>
            <person name="Xin Y."/>
            <person name="Zou X."/>
            <person name="Han Y."/>
            <person name="Worley K."/>
            <person name="Muzny D."/>
            <person name="Gibbs R."/>
        </authorList>
    </citation>
    <scope>NUCLEOTIDE SEQUENCE</scope>
    <source>
        <strain evidence="1">Sampled in the wild</strain>
    </source>
</reference>